<dbReference type="InterPro" id="IPR036770">
    <property type="entry name" value="Ankyrin_rpt-contain_sf"/>
</dbReference>
<dbReference type="InterPro" id="IPR051616">
    <property type="entry name" value="Cul2-RING_E3_ligase_SR"/>
</dbReference>
<protein>
    <submittedName>
        <fullName evidence="2">Uncharacterized protein</fullName>
    </submittedName>
</protein>
<dbReference type="InterPro" id="IPR002110">
    <property type="entry name" value="Ankyrin_rpt"/>
</dbReference>
<proteinExistence type="predicted"/>
<dbReference type="Gene3D" id="1.25.40.20">
    <property type="entry name" value="Ankyrin repeat-containing domain"/>
    <property type="match status" value="1"/>
</dbReference>
<sequence length="283" mass="30054">MGVAQSSPDEPVPDLASMLDACPGPTERALLAAVLDGDVPRLKDLVRAMDVEDRANLADMDILEGVGLLGLASYTRKMKVCEYLVEELGLDVNAGGSRGEIACGNKWCCAVKFAVQSTWEHLPPFPNMQTRTHHTIGHACSCTHTILHVLCGYLVVRGSFSIYMECGLSATFTGIYLMAGPPPLGCAALCGEFVAARYLLNHGADPNKIDGTGFAPLHCAAKNGHECVLRLLLSRGASVDIDGAHGTPLHTASYYGNAGALKILLDHHADGVRNFMCPSTYGS</sequence>
<dbReference type="SUPFAM" id="SSF48403">
    <property type="entry name" value="Ankyrin repeat"/>
    <property type="match status" value="1"/>
</dbReference>
<organism evidence="2 3">
    <name type="scientific">Triticum turgidum subsp. durum</name>
    <name type="common">Durum wheat</name>
    <name type="synonym">Triticum durum</name>
    <dbReference type="NCBI Taxonomy" id="4567"/>
    <lineage>
        <taxon>Eukaryota</taxon>
        <taxon>Viridiplantae</taxon>
        <taxon>Streptophyta</taxon>
        <taxon>Embryophyta</taxon>
        <taxon>Tracheophyta</taxon>
        <taxon>Spermatophyta</taxon>
        <taxon>Magnoliopsida</taxon>
        <taxon>Liliopsida</taxon>
        <taxon>Poales</taxon>
        <taxon>Poaceae</taxon>
        <taxon>BOP clade</taxon>
        <taxon>Pooideae</taxon>
        <taxon>Triticodae</taxon>
        <taxon>Triticeae</taxon>
        <taxon>Triticinae</taxon>
        <taxon>Triticum</taxon>
    </lineage>
</organism>
<keyword evidence="1" id="KW-0040">ANK repeat</keyword>
<dbReference type="PANTHER" id="PTHR46224:SF19">
    <property type="entry name" value="OS03G0680200 PROTEIN"/>
    <property type="match status" value="1"/>
</dbReference>
<dbReference type="Proteomes" id="UP000324705">
    <property type="component" value="Chromosome 4A"/>
</dbReference>
<dbReference type="PANTHER" id="PTHR46224">
    <property type="entry name" value="ANKYRIN REPEAT FAMILY PROTEIN"/>
    <property type="match status" value="1"/>
</dbReference>
<dbReference type="PROSITE" id="PS50297">
    <property type="entry name" value="ANK_REP_REGION"/>
    <property type="match status" value="2"/>
</dbReference>
<feature type="repeat" description="ANK" evidence="1">
    <location>
        <begin position="244"/>
        <end position="270"/>
    </location>
</feature>
<dbReference type="EMBL" id="LT934117">
    <property type="protein sequence ID" value="VAH95747.1"/>
    <property type="molecule type" value="Genomic_DNA"/>
</dbReference>
<reference evidence="2 3" key="1">
    <citation type="submission" date="2017-09" db="EMBL/GenBank/DDBJ databases">
        <authorList>
            <consortium name="International Durum Wheat Genome Sequencing Consortium (IDWGSC)"/>
            <person name="Milanesi L."/>
        </authorList>
    </citation>
    <scope>NUCLEOTIDE SEQUENCE [LARGE SCALE GENOMIC DNA]</scope>
    <source>
        <strain evidence="3">cv. Svevo</strain>
    </source>
</reference>
<evidence type="ECO:0000313" key="3">
    <source>
        <dbReference type="Proteomes" id="UP000324705"/>
    </source>
</evidence>
<keyword evidence="3" id="KW-1185">Reference proteome</keyword>
<dbReference type="AlphaFoldDB" id="A0A9R0SI52"/>
<accession>A0A9R0SI52</accession>
<evidence type="ECO:0000313" key="2">
    <source>
        <dbReference type="EMBL" id="VAH95747.1"/>
    </source>
</evidence>
<gene>
    <name evidence="2" type="ORF">TRITD_4Av1G200130</name>
</gene>
<dbReference type="PROSITE" id="PS50088">
    <property type="entry name" value="ANK_REPEAT"/>
    <property type="match status" value="3"/>
</dbReference>
<evidence type="ECO:0000256" key="1">
    <source>
        <dbReference type="PROSITE-ProRule" id="PRU00023"/>
    </source>
</evidence>
<dbReference type="Pfam" id="PF12796">
    <property type="entry name" value="Ank_2"/>
    <property type="match status" value="1"/>
</dbReference>
<feature type="repeat" description="ANK" evidence="1">
    <location>
        <begin position="179"/>
        <end position="211"/>
    </location>
</feature>
<dbReference type="SMART" id="SM00248">
    <property type="entry name" value="ANK"/>
    <property type="match status" value="4"/>
</dbReference>
<dbReference type="Gramene" id="TRITD4Av1G200130.7">
    <property type="protein sequence ID" value="TRITD4Av1G200130.7"/>
    <property type="gene ID" value="TRITD4Av1G200130"/>
</dbReference>
<name>A0A9R0SI52_TRITD</name>
<feature type="repeat" description="ANK" evidence="1">
    <location>
        <begin position="212"/>
        <end position="244"/>
    </location>
</feature>